<dbReference type="InterPro" id="IPR016032">
    <property type="entry name" value="Sig_transdc_resp-reg_C-effctor"/>
</dbReference>
<dbReference type="Proteomes" id="UP000219374">
    <property type="component" value="Unassembled WGS sequence"/>
</dbReference>
<dbReference type="InterPro" id="IPR011990">
    <property type="entry name" value="TPR-like_helical_dom_sf"/>
</dbReference>
<keyword evidence="4" id="KW-0472">Membrane</keyword>
<keyword evidence="4" id="KW-0812">Transmembrane</keyword>
<dbReference type="CDD" id="cd00383">
    <property type="entry name" value="trans_reg_C"/>
    <property type="match status" value="1"/>
</dbReference>
<feature type="region of interest" description="Disordered" evidence="3">
    <location>
        <begin position="1081"/>
        <end position="1106"/>
    </location>
</feature>
<dbReference type="PROSITE" id="PS51755">
    <property type="entry name" value="OMPR_PHOB"/>
    <property type="match status" value="1"/>
</dbReference>
<dbReference type="PANTHER" id="PTHR47691:SF3">
    <property type="entry name" value="HTH-TYPE TRANSCRIPTIONAL REGULATOR RV0890C-RELATED"/>
    <property type="match status" value="1"/>
</dbReference>
<dbReference type="GO" id="GO:0006355">
    <property type="term" value="P:regulation of DNA-templated transcription"/>
    <property type="evidence" value="ECO:0007669"/>
    <property type="project" value="InterPro"/>
</dbReference>
<feature type="domain" description="OmpR/PhoB-type" evidence="5">
    <location>
        <begin position="3"/>
        <end position="101"/>
    </location>
</feature>
<dbReference type="Gene3D" id="1.25.40.10">
    <property type="entry name" value="Tetratricopeptide repeat domain"/>
    <property type="match status" value="2"/>
</dbReference>
<dbReference type="OrthoDB" id="1971692at2"/>
<dbReference type="RefSeq" id="WP_097123641.1">
    <property type="nucleotide sequence ID" value="NZ_OCND01000015.1"/>
</dbReference>
<dbReference type="InterPro" id="IPR036388">
    <property type="entry name" value="WH-like_DNA-bd_sf"/>
</dbReference>
<dbReference type="Gene3D" id="1.10.10.10">
    <property type="entry name" value="Winged helix-like DNA-binding domain superfamily/Winged helix DNA-binding domain"/>
    <property type="match status" value="1"/>
</dbReference>
<dbReference type="InterPro" id="IPR001867">
    <property type="entry name" value="OmpR/PhoB-type_DNA-bd"/>
</dbReference>
<evidence type="ECO:0000256" key="2">
    <source>
        <dbReference type="PROSITE-ProRule" id="PRU01091"/>
    </source>
</evidence>
<name>A0A286DG47_9GAMM</name>
<dbReference type="SUPFAM" id="SSF48452">
    <property type="entry name" value="TPR-like"/>
    <property type="match status" value="1"/>
</dbReference>
<dbReference type="EMBL" id="OCND01000015">
    <property type="protein sequence ID" value="SOD57628.1"/>
    <property type="molecule type" value="Genomic_DNA"/>
</dbReference>
<gene>
    <name evidence="6" type="ORF">SAMN06296416_11513</name>
</gene>
<keyword evidence="4" id="KW-1133">Transmembrane helix</keyword>
<evidence type="ECO:0000313" key="6">
    <source>
        <dbReference type="EMBL" id="SOD57628.1"/>
    </source>
</evidence>
<feature type="transmembrane region" description="Helical" evidence="4">
    <location>
        <begin position="588"/>
        <end position="610"/>
    </location>
</feature>
<keyword evidence="1 2" id="KW-0238">DNA-binding</keyword>
<dbReference type="GO" id="GO:0000160">
    <property type="term" value="P:phosphorelay signal transduction system"/>
    <property type="evidence" value="ECO:0007669"/>
    <property type="project" value="InterPro"/>
</dbReference>
<dbReference type="PANTHER" id="PTHR47691">
    <property type="entry name" value="REGULATOR-RELATED"/>
    <property type="match status" value="1"/>
</dbReference>
<evidence type="ECO:0000256" key="1">
    <source>
        <dbReference type="ARBA" id="ARBA00023125"/>
    </source>
</evidence>
<keyword evidence="7" id="KW-1185">Reference proteome</keyword>
<dbReference type="Pfam" id="PF20703">
    <property type="entry name" value="nSTAND1"/>
    <property type="match status" value="1"/>
</dbReference>
<evidence type="ECO:0000256" key="4">
    <source>
        <dbReference type="SAM" id="Phobius"/>
    </source>
</evidence>
<proteinExistence type="predicted"/>
<evidence type="ECO:0000256" key="3">
    <source>
        <dbReference type="SAM" id="MobiDB-lite"/>
    </source>
</evidence>
<protein>
    <submittedName>
        <fullName evidence="6">DNA-binding winged helix-turn-helix (WHTH) domain-containing protein</fullName>
    </submittedName>
</protein>
<evidence type="ECO:0000313" key="7">
    <source>
        <dbReference type="Proteomes" id="UP000219374"/>
    </source>
</evidence>
<feature type="compositionally biased region" description="Basic and acidic residues" evidence="3">
    <location>
        <begin position="1093"/>
        <end position="1106"/>
    </location>
</feature>
<dbReference type="SMART" id="SM00862">
    <property type="entry name" value="Trans_reg_C"/>
    <property type="match status" value="1"/>
</dbReference>
<organism evidence="6 7">
    <name type="scientific">Pseudoxanthomonas wuyuanensis</name>
    <dbReference type="NCBI Taxonomy" id="1073196"/>
    <lineage>
        <taxon>Bacteria</taxon>
        <taxon>Pseudomonadati</taxon>
        <taxon>Pseudomonadota</taxon>
        <taxon>Gammaproteobacteria</taxon>
        <taxon>Lysobacterales</taxon>
        <taxon>Lysobacteraceae</taxon>
        <taxon>Pseudoxanthomonas</taxon>
    </lineage>
</organism>
<dbReference type="InterPro" id="IPR049052">
    <property type="entry name" value="nSTAND1"/>
</dbReference>
<reference evidence="6 7" key="1">
    <citation type="submission" date="2017-09" db="EMBL/GenBank/DDBJ databases">
        <authorList>
            <person name="Ehlers B."/>
            <person name="Leendertz F.H."/>
        </authorList>
    </citation>
    <scope>NUCLEOTIDE SEQUENCE [LARGE SCALE GENOMIC DNA]</scope>
    <source>
        <strain evidence="6 7">CGMCC 1.10978</strain>
    </source>
</reference>
<dbReference type="Pfam" id="PF00486">
    <property type="entry name" value="Trans_reg_C"/>
    <property type="match status" value="1"/>
</dbReference>
<dbReference type="InterPro" id="IPR027417">
    <property type="entry name" value="P-loop_NTPase"/>
</dbReference>
<evidence type="ECO:0000259" key="5">
    <source>
        <dbReference type="PROSITE" id="PS51755"/>
    </source>
</evidence>
<dbReference type="AlphaFoldDB" id="A0A286DG47"/>
<dbReference type="SUPFAM" id="SSF46894">
    <property type="entry name" value="C-terminal effector domain of the bipartite response regulators"/>
    <property type="match status" value="1"/>
</dbReference>
<dbReference type="GO" id="GO:0003677">
    <property type="term" value="F:DNA binding"/>
    <property type="evidence" value="ECO:0007669"/>
    <property type="project" value="UniProtKB-UniRule"/>
</dbReference>
<feature type="DNA-binding region" description="OmpR/PhoB-type" evidence="2">
    <location>
        <begin position="3"/>
        <end position="101"/>
    </location>
</feature>
<dbReference type="SUPFAM" id="SSF52540">
    <property type="entry name" value="P-loop containing nucleoside triphosphate hydrolases"/>
    <property type="match status" value="1"/>
</dbReference>
<sequence>MNGGDFRFGEWRVWPQFNRIERAGQAQALEPRLMQVLCALCGHPGQVLSAEELLRLCWGSTVYGDGPVHKAVAQLRKALHDSPGRARYVETIRKRGYRTVAEVTPAAGRAFAPAGRTTWSDGSPFRGLEAFQPRHAAVFFGRAQAEAGLLACMRAQQARGCALTVVLGPSGSGKTSLVQAGVLPALLAGAAMADATRLDLAGLERCGAWSLLAEALHRLRIGTRAILSGHSTDALARMLRTSPASVVAELAWLMDGAAATRQGMTLGLFVDQWEKLMLASPGAKADAAASDFAETLLTLASCGRLQIVIACRNDFYPQLARIPALMSVKPYGGHYDLPAPNPGEIAQMVRLPARAAGLTFGTDPSTRIQLDDALCADAAASPDALPLLQYALHLLYEARSPIGELEFSAYRRFGGIEGALSYRAESLLAGLDERQQDCLPRVLALLVNLPEERSVVVGRRVPWSALCSDAERALVQALVDSRLLVSDLVAGTPTFGVAHEALLRRWTRATAWIDQHRALLRVRSRVSVQAGRWLEAGRNPDLLLPAGRQLEEAVLLEGRDGIPLTDAERELIGASAKRAARARRLRRAALASIMVLAMLSAALALLATLADQRAQARRAQAEGLMGYMLGDLADKLRPLGRLDLLEGISNQAFAYLATAGHDAGHAAEQRQRAQALLVIAEVRLAQGDPDSATAALRASRQWLLRRLSQAPSDAMALKLMGANAFWLGKIRLDRNDWSQAERHFNEYLSASQRWRRHHPDDVEAWIEESYALNSLGSLWLKSGQVQRAAAAFADSVDLKQRALRHRPDDAILRAELADSLSWTATAQQRDGRLREAIATYRQATAMIGDLQDNPSDAVWRHRFAYALMHGAELSRAVGDEEKAAADLRRASGMLERLVKEHPDRLDWQRDWFYSQLQTEALSPHRPRSRSIQRLNALLERMDALADKDPGNAQWLRLKASTGTLLAQTLAQEGHRAPARQQIRRSLSILKNAYANNPDNIAGREALANAWLAAASILPDSGADRGACAEAAGLLAPSAQSSRDYRILVPWMRSQACLGQHAAAASTRDVLDTIGYRYGGRDDLAPHLATQGEQPHESPSEPRPAEP</sequence>
<accession>A0A286DG47</accession>